<evidence type="ECO:0000313" key="2">
    <source>
        <dbReference type="EMBL" id="SVB31049.1"/>
    </source>
</evidence>
<feature type="non-terminal residue" evidence="2">
    <location>
        <position position="249"/>
    </location>
</feature>
<feature type="transmembrane region" description="Helical" evidence="1">
    <location>
        <begin position="227"/>
        <end position="244"/>
    </location>
</feature>
<feature type="transmembrane region" description="Helical" evidence="1">
    <location>
        <begin position="7"/>
        <end position="25"/>
    </location>
</feature>
<gene>
    <name evidence="2" type="ORF">METZ01_LOCUS183903</name>
</gene>
<proteinExistence type="predicted"/>
<keyword evidence="1" id="KW-1133">Transmembrane helix</keyword>
<sequence>MSYKNQVLIWGSSLLFSAVLMTTVYNATNPEYNFPGITETLLIGISLLLVANSLFLGKSLTQREWVLGGILLALIGTLAIRYLLGWNDPETIASRRCFWMPGYFAKLECLLQLPFKSHHGLRQLLFHFTALSVFIGVACLSRMSGAWRPWLVVPLALPALIIAIGVMIPIYHDPNFSLTGYNFVYGPYGADRGRGVVANSSWLWPWLTPVMGMGLAAIFAKNRILKGIGLALFSLCAWASVSVMQRGGY</sequence>
<feature type="transmembrane region" description="Helical" evidence="1">
    <location>
        <begin position="150"/>
        <end position="171"/>
    </location>
</feature>
<keyword evidence="1" id="KW-0472">Membrane</keyword>
<dbReference type="AlphaFoldDB" id="A0A382CYV2"/>
<feature type="transmembrane region" description="Helical" evidence="1">
    <location>
        <begin position="37"/>
        <end position="56"/>
    </location>
</feature>
<protein>
    <submittedName>
        <fullName evidence="2">Uncharacterized protein</fullName>
    </submittedName>
</protein>
<feature type="transmembrane region" description="Helical" evidence="1">
    <location>
        <begin position="65"/>
        <end position="84"/>
    </location>
</feature>
<reference evidence="2" key="1">
    <citation type="submission" date="2018-05" db="EMBL/GenBank/DDBJ databases">
        <authorList>
            <person name="Lanie J.A."/>
            <person name="Ng W.-L."/>
            <person name="Kazmierczak K.M."/>
            <person name="Andrzejewski T.M."/>
            <person name="Davidsen T.M."/>
            <person name="Wayne K.J."/>
            <person name="Tettelin H."/>
            <person name="Glass J.I."/>
            <person name="Rusch D."/>
            <person name="Podicherti R."/>
            <person name="Tsui H.-C.T."/>
            <person name="Winkler M.E."/>
        </authorList>
    </citation>
    <scope>NUCLEOTIDE SEQUENCE</scope>
</reference>
<accession>A0A382CYV2</accession>
<evidence type="ECO:0000256" key="1">
    <source>
        <dbReference type="SAM" id="Phobius"/>
    </source>
</evidence>
<feature type="transmembrane region" description="Helical" evidence="1">
    <location>
        <begin position="202"/>
        <end position="220"/>
    </location>
</feature>
<name>A0A382CYV2_9ZZZZ</name>
<keyword evidence="1" id="KW-0812">Transmembrane</keyword>
<dbReference type="EMBL" id="UINC01036693">
    <property type="protein sequence ID" value="SVB31049.1"/>
    <property type="molecule type" value="Genomic_DNA"/>
</dbReference>
<organism evidence="2">
    <name type="scientific">marine metagenome</name>
    <dbReference type="NCBI Taxonomy" id="408172"/>
    <lineage>
        <taxon>unclassified sequences</taxon>
        <taxon>metagenomes</taxon>
        <taxon>ecological metagenomes</taxon>
    </lineage>
</organism>
<feature type="transmembrane region" description="Helical" evidence="1">
    <location>
        <begin position="124"/>
        <end position="143"/>
    </location>
</feature>